<gene>
    <name evidence="2" type="ORF">NDK43_07880</name>
</gene>
<name>A0ABT0WBC9_9BACI</name>
<protein>
    <submittedName>
        <fullName evidence="2">Tyrosine-type recombinase/integrase</fullName>
    </submittedName>
</protein>
<sequence>MIALCQLRHCYATHLLNIGAPHEVIQCLLGHDAIALLIFDNRK</sequence>
<proteinExistence type="predicted"/>
<dbReference type="Gene3D" id="1.10.443.10">
    <property type="entry name" value="Intergrase catalytic core"/>
    <property type="match status" value="1"/>
</dbReference>
<dbReference type="InterPro" id="IPR013762">
    <property type="entry name" value="Integrase-like_cat_sf"/>
</dbReference>
<dbReference type="Proteomes" id="UP001523262">
    <property type="component" value="Unassembled WGS sequence"/>
</dbReference>
<dbReference type="InterPro" id="IPR011010">
    <property type="entry name" value="DNA_brk_join_enz"/>
</dbReference>
<dbReference type="EMBL" id="JAMQCR010000001">
    <property type="protein sequence ID" value="MCM2532327.1"/>
    <property type="molecule type" value="Genomic_DNA"/>
</dbReference>
<dbReference type="SUPFAM" id="SSF56349">
    <property type="entry name" value="DNA breaking-rejoining enzymes"/>
    <property type="match status" value="1"/>
</dbReference>
<evidence type="ECO:0000313" key="3">
    <source>
        <dbReference type="Proteomes" id="UP001523262"/>
    </source>
</evidence>
<reference evidence="2 3" key="1">
    <citation type="submission" date="2022-06" db="EMBL/GenBank/DDBJ databases">
        <authorList>
            <person name="Jeon C.O."/>
        </authorList>
    </citation>
    <scope>NUCLEOTIDE SEQUENCE [LARGE SCALE GENOMIC DNA]</scope>
    <source>
        <strain evidence="2 3">KCTC 13943</strain>
    </source>
</reference>
<keyword evidence="3" id="KW-1185">Reference proteome</keyword>
<accession>A0ABT0WBC9</accession>
<organism evidence="2 3">
    <name type="scientific">Neobacillus pocheonensis</name>
    <dbReference type="NCBI Taxonomy" id="363869"/>
    <lineage>
        <taxon>Bacteria</taxon>
        <taxon>Bacillati</taxon>
        <taxon>Bacillota</taxon>
        <taxon>Bacilli</taxon>
        <taxon>Bacillales</taxon>
        <taxon>Bacillaceae</taxon>
        <taxon>Neobacillus</taxon>
    </lineage>
</organism>
<keyword evidence="1" id="KW-0233">DNA recombination</keyword>
<comment type="caution">
    <text evidence="2">The sequence shown here is derived from an EMBL/GenBank/DDBJ whole genome shotgun (WGS) entry which is preliminary data.</text>
</comment>
<evidence type="ECO:0000313" key="2">
    <source>
        <dbReference type="EMBL" id="MCM2532327.1"/>
    </source>
</evidence>
<evidence type="ECO:0000256" key="1">
    <source>
        <dbReference type="ARBA" id="ARBA00023172"/>
    </source>
</evidence>